<gene>
    <name evidence="2" type="ORF">GCM10011416_04440</name>
</gene>
<name>A0A917MBZ0_9FLAO</name>
<dbReference type="Proteomes" id="UP000633278">
    <property type="component" value="Unassembled WGS sequence"/>
</dbReference>
<keyword evidence="1" id="KW-1133">Transmembrane helix</keyword>
<keyword evidence="1" id="KW-0812">Transmembrane</keyword>
<evidence type="ECO:0008006" key="4">
    <source>
        <dbReference type="Google" id="ProtNLM"/>
    </source>
</evidence>
<dbReference type="AlphaFoldDB" id="A0A917MBZ0"/>
<feature type="transmembrane region" description="Helical" evidence="1">
    <location>
        <begin position="90"/>
        <end position="116"/>
    </location>
</feature>
<feature type="transmembrane region" description="Helical" evidence="1">
    <location>
        <begin position="122"/>
        <end position="142"/>
    </location>
</feature>
<evidence type="ECO:0000313" key="3">
    <source>
        <dbReference type="Proteomes" id="UP000633278"/>
    </source>
</evidence>
<dbReference type="RefSeq" id="WP_188597638.1">
    <property type="nucleotide sequence ID" value="NZ_BMJW01000001.1"/>
</dbReference>
<keyword evidence="3" id="KW-1185">Reference proteome</keyword>
<accession>A0A917MBZ0</accession>
<dbReference type="EMBL" id="BMJW01000001">
    <property type="protein sequence ID" value="GGG91023.1"/>
    <property type="molecule type" value="Genomic_DNA"/>
</dbReference>
<sequence length="168" mass="19248">MEEVQNSAIFLRPRFQLEIAQSSTVVLEEFSKVLKEKSCEYPSKFSDGHVAIDVPVKQAHFWSPQLNVEVISVTDSSCLIKGLFGPKPQVWTLFMFVHFVLGFLFLCFAVVLYVRVRLGEAYIMPLMLLIFIPLLWILLYFLGRIGKGTGQPQMEDLHQLLIKIIEKA</sequence>
<comment type="caution">
    <text evidence="2">The sequence shown here is derived from an EMBL/GenBank/DDBJ whole genome shotgun (WGS) entry which is preliminary data.</text>
</comment>
<evidence type="ECO:0000256" key="1">
    <source>
        <dbReference type="SAM" id="Phobius"/>
    </source>
</evidence>
<proteinExistence type="predicted"/>
<keyword evidence="1" id="KW-0472">Membrane</keyword>
<reference evidence="2" key="1">
    <citation type="journal article" date="2014" name="Int. J. Syst. Evol. Microbiol.">
        <title>Complete genome sequence of Corynebacterium casei LMG S-19264T (=DSM 44701T), isolated from a smear-ripened cheese.</title>
        <authorList>
            <consortium name="US DOE Joint Genome Institute (JGI-PGF)"/>
            <person name="Walter F."/>
            <person name="Albersmeier A."/>
            <person name="Kalinowski J."/>
            <person name="Ruckert C."/>
        </authorList>
    </citation>
    <scope>NUCLEOTIDE SEQUENCE</scope>
    <source>
        <strain evidence="2">CGMCC 1.15763</strain>
    </source>
</reference>
<evidence type="ECO:0000313" key="2">
    <source>
        <dbReference type="EMBL" id="GGG91023.1"/>
    </source>
</evidence>
<reference evidence="2" key="2">
    <citation type="submission" date="2020-09" db="EMBL/GenBank/DDBJ databases">
        <authorList>
            <person name="Sun Q."/>
            <person name="Zhou Y."/>
        </authorList>
    </citation>
    <scope>NUCLEOTIDE SEQUENCE</scope>
    <source>
        <strain evidence="2">CGMCC 1.15763</strain>
    </source>
</reference>
<protein>
    <recommendedName>
        <fullName evidence="4">GTP-binding protein</fullName>
    </recommendedName>
</protein>
<organism evidence="2 3">
    <name type="scientific">Polaribacter pacificus</name>
    <dbReference type="NCBI Taxonomy" id="1775173"/>
    <lineage>
        <taxon>Bacteria</taxon>
        <taxon>Pseudomonadati</taxon>
        <taxon>Bacteroidota</taxon>
        <taxon>Flavobacteriia</taxon>
        <taxon>Flavobacteriales</taxon>
        <taxon>Flavobacteriaceae</taxon>
    </lineage>
</organism>